<evidence type="ECO:0000313" key="3">
    <source>
        <dbReference type="Proteomes" id="UP000018050"/>
    </source>
</evidence>
<proteinExistence type="predicted"/>
<gene>
    <name evidence="2" type="ORF">EAH_00000600</name>
</gene>
<keyword evidence="1" id="KW-0732">Signal</keyword>
<name>U6GFX7_EIMAC</name>
<dbReference type="EMBL" id="HG670679">
    <property type="protein sequence ID" value="CDI77489.1"/>
    <property type="molecule type" value="Genomic_DNA"/>
</dbReference>
<reference evidence="2" key="1">
    <citation type="submission" date="2013-10" db="EMBL/GenBank/DDBJ databases">
        <title>Genomic analysis of the causative agents of coccidiosis in chickens.</title>
        <authorList>
            <person name="Reid A.J."/>
            <person name="Blake D."/>
            <person name="Billington K."/>
            <person name="Browne H."/>
            <person name="Dunn M."/>
            <person name="Hung S."/>
            <person name="Kawahara F."/>
            <person name="Miranda-Saavedra D."/>
            <person name="Mourier T."/>
            <person name="Nagra H."/>
            <person name="Otto T.D."/>
            <person name="Rawlings N."/>
            <person name="Sanchez A."/>
            <person name="Sanders M."/>
            <person name="Subramaniam C."/>
            <person name="Tay Y."/>
            <person name="Dear P."/>
            <person name="Doerig C."/>
            <person name="Gruber A."/>
            <person name="Parkinson J."/>
            <person name="Shirley M."/>
            <person name="Wan K.L."/>
            <person name="Berriman M."/>
            <person name="Tomley F."/>
            <person name="Pain A."/>
        </authorList>
    </citation>
    <scope>NUCLEOTIDE SEQUENCE</scope>
    <source>
        <strain evidence="2">Houghton</strain>
    </source>
</reference>
<dbReference type="Proteomes" id="UP000018050">
    <property type="component" value="Unassembled WGS sequence"/>
</dbReference>
<dbReference type="RefSeq" id="XP_013252158.1">
    <property type="nucleotide sequence ID" value="XM_013396704.1"/>
</dbReference>
<feature type="signal peptide" evidence="1">
    <location>
        <begin position="1"/>
        <end position="16"/>
    </location>
</feature>
<dbReference type="VEuPathDB" id="ToxoDB:EAH_00000600"/>
<sequence>MWKGLSLCACKTRVLLLSPRCGGHVGRNRTECSRASTYAFSTTKCYSVSPAPTDKDLTACLGSTPPVLGANLKPALCIGGSSEHCGRTLRYHSTCNKKAPRVESEIPTSGPYVKPRESNGGDRKFIWRTTKDRFIDFCLSPEEETRLKLCHERIIASSWSSVTAEEVAECLVTPEGQGKAMQPSLLQRLRYFWRSPAHFLILIITDAYQATAQEGIAGFSFLLDPCPLVVISSDCAIGLFLTLRKRGAIARS</sequence>
<dbReference type="AlphaFoldDB" id="U6GFX7"/>
<accession>U6GFX7</accession>
<dbReference type="OrthoDB" id="346923at2759"/>
<feature type="chain" id="PRO_5004669888" evidence="1">
    <location>
        <begin position="17"/>
        <end position="252"/>
    </location>
</feature>
<protein>
    <submittedName>
        <fullName evidence="2">Uncharacterized protein</fullName>
    </submittedName>
</protein>
<evidence type="ECO:0000256" key="1">
    <source>
        <dbReference type="SAM" id="SignalP"/>
    </source>
</evidence>
<reference evidence="2" key="2">
    <citation type="submission" date="2013-10" db="EMBL/GenBank/DDBJ databases">
        <authorList>
            <person name="Aslett M."/>
        </authorList>
    </citation>
    <scope>NUCLEOTIDE SEQUENCE</scope>
    <source>
        <strain evidence="2">Houghton</strain>
    </source>
</reference>
<organism evidence="2 3">
    <name type="scientific">Eimeria acervulina</name>
    <name type="common">Coccidian parasite</name>
    <dbReference type="NCBI Taxonomy" id="5801"/>
    <lineage>
        <taxon>Eukaryota</taxon>
        <taxon>Sar</taxon>
        <taxon>Alveolata</taxon>
        <taxon>Apicomplexa</taxon>
        <taxon>Conoidasida</taxon>
        <taxon>Coccidia</taxon>
        <taxon>Eucoccidiorida</taxon>
        <taxon>Eimeriorina</taxon>
        <taxon>Eimeriidae</taxon>
        <taxon>Eimeria</taxon>
    </lineage>
</organism>
<dbReference type="GeneID" id="25268130"/>
<evidence type="ECO:0000313" key="2">
    <source>
        <dbReference type="EMBL" id="CDI77489.1"/>
    </source>
</evidence>
<keyword evidence="3" id="KW-1185">Reference proteome</keyword>